<comment type="caution">
    <text evidence="3">The sequence shown here is derived from an EMBL/GenBank/DDBJ whole genome shotgun (WGS) entry which is preliminary data.</text>
</comment>
<dbReference type="OrthoDB" id="7428140at2"/>
<dbReference type="InterPro" id="IPR007039">
    <property type="entry name" value="TrbC/VirB2"/>
</dbReference>
<evidence type="ECO:0000256" key="2">
    <source>
        <dbReference type="SAM" id="Phobius"/>
    </source>
</evidence>
<sequence length="127" mass="12486">MLADGQVTIMMSLADPPGSSPIGLAVLWLQGALLGSIAIAVAVVAVASVGLLMLGGRIDVRRGLAVIAGCFILFGASAIASGLQSLLVDGREIAGISPDLPPVTPPPSPPAPPANADPYAGASVPAR</sequence>
<evidence type="ECO:0000313" key="3">
    <source>
        <dbReference type="EMBL" id="TXC64057.1"/>
    </source>
</evidence>
<dbReference type="Pfam" id="PF04956">
    <property type="entry name" value="TrbC"/>
    <property type="match status" value="1"/>
</dbReference>
<keyword evidence="2" id="KW-0812">Transmembrane</keyword>
<organism evidence="3 4">
    <name type="scientific">Allosphingosinicella ginsenosidimutans</name>
    <dbReference type="NCBI Taxonomy" id="1176539"/>
    <lineage>
        <taxon>Bacteria</taxon>
        <taxon>Pseudomonadati</taxon>
        <taxon>Pseudomonadota</taxon>
        <taxon>Alphaproteobacteria</taxon>
        <taxon>Sphingomonadales</taxon>
        <taxon>Sphingomonadaceae</taxon>
        <taxon>Allosphingosinicella</taxon>
    </lineage>
</organism>
<dbReference type="AlphaFoldDB" id="A0A5C6TUP0"/>
<feature type="transmembrane region" description="Helical" evidence="2">
    <location>
        <begin position="27"/>
        <end position="52"/>
    </location>
</feature>
<reference evidence="3 4" key="1">
    <citation type="journal article" date="2015" name="J. Microbiol.">
        <title>Sphingosinicella ginsenosidimutans sp. nov., with ginsenoside converting activity.</title>
        <authorList>
            <person name="Kim J.K."/>
            <person name="Kang M.S."/>
            <person name="Park S.C."/>
            <person name="Kim K.M."/>
            <person name="Choi K."/>
            <person name="Yoon M.H."/>
            <person name="Im W.T."/>
        </authorList>
    </citation>
    <scope>NUCLEOTIDE SEQUENCE [LARGE SCALE GENOMIC DNA]</scope>
    <source>
        <strain evidence="3 4">BS-11</strain>
    </source>
</reference>
<dbReference type="Proteomes" id="UP000321249">
    <property type="component" value="Unassembled WGS sequence"/>
</dbReference>
<keyword evidence="4" id="KW-1185">Reference proteome</keyword>
<proteinExistence type="predicted"/>
<gene>
    <name evidence="3" type="ORF">FRZ32_10540</name>
</gene>
<dbReference type="RefSeq" id="WP_147043463.1">
    <property type="nucleotide sequence ID" value="NZ_BAABIR010000001.1"/>
</dbReference>
<dbReference type="EMBL" id="VOQQ01000001">
    <property type="protein sequence ID" value="TXC64057.1"/>
    <property type="molecule type" value="Genomic_DNA"/>
</dbReference>
<keyword evidence="2" id="KW-1133">Transmembrane helix</keyword>
<feature type="region of interest" description="Disordered" evidence="1">
    <location>
        <begin position="98"/>
        <end position="127"/>
    </location>
</feature>
<name>A0A5C6TUP0_9SPHN</name>
<feature type="compositionally biased region" description="Pro residues" evidence="1">
    <location>
        <begin position="99"/>
        <end position="115"/>
    </location>
</feature>
<protein>
    <submittedName>
        <fullName evidence="3">TrbC/VirB2 family protein</fullName>
    </submittedName>
</protein>
<keyword evidence="2" id="KW-0472">Membrane</keyword>
<feature type="transmembrane region" description="Helical" evidence="2">
    <location>
        <begin position="64"/>
        <end position="83"/>
    </location>
</feature>
<evidence type="ECO:0000313" key="4">
    <source>
        <dbReference type="Proteomes" id="UP000321249"/>
    </source>
</evidence>
<accession>A0A5C6TUP0</accession>
<evidence type="ECO:0000256" key="1">
    <source>
        <dbReference type="SAM" id="MobiDB-lite"/>
    </source>
</evidence>
<feature type="compositionally biased region" description="Low complexity" evidence="1">
    <location>
        <begin position="116"/>
        <end position="127"/>
    </location>
</feature>